<dbReference type="PRINTS" id="PR00757">
    <property type="entry name" value="AMINEOXDASEF"/>
</dbReference>
<feature type="domain" description="FAD dependent oxidoreductase" evidence="4">
    <location>
        <begin position="80"/>
        <end position="471"/>
    </location>
</feature>
<dbReference type="InterPro" id="IPR036188">
    <property type="entry name" value="FAD/NAD-bd_sf"/>
</dbReference>
<protein>
    <recommendedName>
        <fullName evidence="2">Amine oxidase</fullName>
        <ecNumber evidence="2">1.4.3.-</ecNumber>
    </recommendedName>
</protein>
<dbReference type="PANTHER" id="PTHR13847:SF260">
    <property type="entry name" value="FAD DEPENDENT OXIDOREDUCTASE DOMAIN-CONTAINING PROTEIN"/>
    <property type="match status" value="1"/>
</dbReference>
<feature type="signal peptide" evidence="3">
    <location>
        <begin position="1"/>
        <end position="26"/>
    </location>
</feature>
<evidence type="ECO:0000256" key="2">
    <source>
        <dbReference type="RuleBase" id="RU362067"/>
    </source>
</evidence>
<feature type="chain" id="PRO_5034604343" description="Amine oxidase" evidence="3">
    <location>
        <begin position="27"/>
        <end position="503"/>
    </location>
</feature>
<accession>A0A8H6T3A8</accession>
<dbReference type="GO" id="GO:0005737">
    <property type="term" value="C:cytoplasm"/>
    <property type="evidence" value="ECO:0007669"/>
    <property type="project" value="TreeGrafter"/>
</dbReference>
<dbReference type="GO" id="GO:0016491">
    <property type="term" value="F:oxidoreductase activity"/>
    <property type="evidence" value="ECO:0007669"/>
    <property type="project" value="UniProtKB-KW"/>
</dbReference>
<dbReference type="OrthoDB" id="429143at2759"/>
<evidence type="ECO:0000313" key="5">
    <source>
        <dbReference type="EMBL" id="KAF7310080.1"/>
    </source>
</evidence>
<keyword evidence="2" id="KW-0285">Flavoprotein</keyword>
<dbReference type="EC" id="1.4.3.-" evidence="2"/>
<evidence type="ECO:0000313" key="6">
    <source>
        <dbReference type="Proteomes" id="UP000636479"/>
    </source>
</evidence>
<dbReference type="InterPro" id="IPR006076">
    <property type="entry name" value="FAD-dep_OxRdtase"/>
</dbReference>
<keyword evidence="6" id="KW-1185">Reference proteome</keyword>
<dbReference type="RefSeq" id="XP_037223530.1">
    <property type="nucleotide sequence ID" value="XM_037360645.1"/>
</dbReference>
<dbReference type="SUPFAM" id="SSF51905">
    <property type="entry name" value="FAD/NAD(P)-binding domain"/>
    <property type="match status" value="1"/>
</dbReference>
<dbReference type="Gene3D" id="3.30.9.10">
    <property type="entry name" value="D-Amino Acid Oxidase, subunit A, domain 2"/>
    <property type="match status" value="1"/>
</dbReference>
<evidence type="ECO:0000256" key="1">
    <source>
        <dbReference type="ARBA" id="ARBA00001974"/>
    </source>
</evidence>
<keyword evidence="3" id="KW-0732">Signal</keyword>
<dbReference type="EMBL" id="JACAZF010000003">
    <property type="protein sequence ID" value="KAF7310080.1"/>
    <property type="molecule type" value="Genomic_DNA"/>
</dbReference>
<evidence type="ECO:0000256" key="3">
    <source>
        <dbReference type="SAM" id="SignalP"/>
    </source>
</evidence>
<dbReference type="Pfam" id="PF01266">
    <property type="entry name" value="DAO"/>
    <property type="match status" value="1"/>
</dbReference>
<dbReference type="Gene3D" id="3.50.50.60">
    <property type="entry name" value="FAD/NAD(P)-binding domain"/>
    <property type="match status" value="1"/>
</dbReference>
<sequence>MLTFGSDLLQLLRPLVLLSCARYALSFLAENSQTVLSFPFTHAPASLPHDNPTHSFWTHTPGANLLASEGSTGTLTDEADVCIIGSGITGVSAAYHLANAVSNPAFPLPAGKSQLRAVLLEARDFCSGATGRNGGNLTPYEFQHFREVRRRFGDEDSLKHYAIEHYSSTEMVRIAREAGWADEADIFEGGHIDAILTEELLAEVHADVDSAKAAGKNVNITWVDREEMNSTYGTYNWGIRSPGYNLWPLKFVNKLFLEANSTTRSLDLRLHTHTPVNQVVPLDSEFHPWALVTPRGPINCSRVLHATNGYASHLLPQLASSAGILPVRGQVIATRASVALSTITKISWAGNSGYWFPRPAPANTTGPENPLIILGGRREDAKPPYEVGTTDDSTLDATISKSLRAFLPTLFPRFYDPDTQPEMEWTGIMGYTPLDVPLVGRVPSRKHRAQYMSAGYAGHGMPRAYGCAEAVIGMMLADMREIVWIAPKWFPKSFLTRTGGVLT</sequence>
<keyword evidence="2" id="KW-0560">Oxidoreductase</keyword>
<organism evidence="5 6">
    <name type="scientific">Mycena indigotica</name>
    <dbReference type="NCBI Taxonomy" id="2126181"/>
    <lineage>
        <taxon>Eukaryota</taxon>
        <taxon>Fungi</taxon>
        <taxon>Dikarya</taxon>
        <taxon>Basidiomycota</taxon>
        <taxon>Agaricomycotina</taxon>
        <taxon>Agaricomycetes</taxon>
        <taxon>Agaricomycetidae</taxon>
        <taxon>Agaricales</taxon>
        <taxon>Marasmiineae</taxon>
        <taxon>Mycenaceae</taxon>
        <taxon>Mycena</taxon>
    </lineage>
</organism>
<evidence type="ECO:0000259" key="4">
    <source>
        <dbReference type="Pfam" id="PF01266"/>
    </source>
</evidence>
<name>A0A8H6T3A8_9AGAR</name>
<dbReference type="InterPro" id="IPR001613">
    <property type="entry name" value="Flavin_amine_oxidase"/>
</dbReference>
<dbReference type="Proteomes" id="UP000636479">
    <property type="component" value="Unassembled WGS sequence"/>
</dbReference>
<reference evidence="5" key="1">
    <citation type="submission" date="2020-05" db="EMBL/GenBank/DDBJ databases">
        <title>Mycena genomes resolve the evolution of fungal bioluminescence.</title>
        <authorList>
            <person name="Tsai I.J."/>
        </authorList>
    </citation>
    <scope>NUCLEOTIDE SEQUENCE</scope>
    <source>
        <strain evidence="5">171206Taipei</strain>
    </source>
</reference>
<comment type="similarity">
    <text evidence="2">Belongs to the flavin monoamine oxidase family.</text>
</comment>
<gene>
    <name evidence="5" type="ORF">MIND_00381300</name>
</gene>
<keyword evidence="2" id="KW-0274">FAD</keyword>
<proteinExistence type="inferred from homology"/>
<dbReference type="GeneID" id="59343161"/>
<comment type="cofactor">
    <cofactor evidence="1 2">
        <name>FAD</name>
        <dbReference type="ChEBI" id="CHEBI:57692"/>
    </cofactor>
</comment>
<comment type="caution">
    <text evidence="5">The sequence shown here is derived from an EMBL/GenBank/DDBJ whole genome shotgun (WGS) entry which is preliminary data.</text>
</comment>
<dbReference type="AlphaFoldDB" id="A0A8H6T3A8"/>
<dbReference type="PANTHER" id="PTHR13847">
    <property type="entry name" value="SARCOSINE DEHYDROGENASE-RELATED"/>
    <property type="match status" value="1"/>
</dbReference>